<feature type="transmembrane region" description="Helical" evidence="5">
    <location>
        <begin position="252"/>
        <end position="270"/>
    </location>
</feature>
<feature type="transmembrane region" description="Helical" evidence="5">
    <location>
        <begin position="352"/>
        <end position="371"/>
    </location>
</feature>
<dbReference type="InterPro" id="IPR020846">
    <property type="entry name" value="MFS_dom"/>
</dbReference>
<feature type="transmembrane region" description="Helical" evidence="5">
    <location>
        <begin position="125"/>
        <end position="146"/>
    </location>
</feature>
<evidence type="ECO:0000313" key="7">
    <source>
        <dbReference type="EMBL" id="SLN17614.1"/>
    </source>
</evidence>
<accession>A0A1Y5RI03</accession>
<comment type="subcellular location">
    <subcellularLocation>
        <location evidence="1">Membrane</location>
        <topology evidence="1">Multi-pass membrane protein</topology>
    </subcellularLocation>
</comment>
<feature type="transmembrane region" description="Helical" evidence="5">
    <location>
        <begin position="383"/>
        <end position="406"/>
    </location>
</feature>
<reference evidence="7 8" key="1">
    <citation type="submission" date="2017-03" db="EMBL/GenBank/DDBJ databases">
        <authorList>
            <person name="Afonso C.L."/>
            <person name="Miller P.J."/>
            <person name="Scott M.A."/>
            <person name="Spackman E."/>
            <person name="Goraichik I."/>
            <person name="Dimitrov K.M."/>
            <person name="Suarez D.L."/>
            <person name="Swayne D.E."/>
        </authorList>
    </citation>
    <scope>NUCLEOTIDE SEQUENCE [LARGE SCALE GENOMIC DNA]</scope>
    <source>
        <strain evidence="7 8">CECT 7023</strain>
    </source>
</reference>
<dbReference type="CDD" id="cd17321">
    <property type="entry name" value="MFS_MMR_MDR_like"/>
    <property type="match status" value="1"/>
</dbReference>
<keyword evidence="4 5" id="KW-0472">Membrane</keyword>
<proteinExistence type="predicted"/>
<keyword evidence="3 5" id="KW-1133">Transmembrane helix</keyword>
<dbReference type="InterPro" id="IPR011701">
    <property type="entry name" value="MFS"/>
</dbReference>
<dbReference type="InterPro" id="IPR036259">
    <property type="entry name" value="MFS_trans_sf"/>
</dbReference>
<name>A0A1Y5RI03_9RHOB</name>
<dbReference type="Gene3D" id="1.20.1250.20">
    <property type="entry name" value="MFS general substrate transporter like domains"/>
    <property type="match status" value="1"/>
</dbReference>
<dbReference type="Pfam" id="PF07690">
    <property type="entry name" value="MFS_1"/>
    <property type="match status" value="1"/>
</dbReference>
<evidence type="ECO:0000256" key="1">
    <source>
        <dbReference type="ARBA" id="ARBA00004141"/>
    </source>
</evidence>
<keyword evidence="8" id="KW-1185">Reference proteome</keyword>
<evidence type="ECO:0000313" key="8">
    <source>
        <dbReference type="Proteomes" id="UP000193900"/>
    </source>
</evidence>
<feature type="transmembrane region" description="Helical" evidence="5">
    <location>
        <begin position="427"/>
        <end position="447"/>
    </location>
</feature>
<feature type="transmembrane region" description="Helical" evidence="5">
    <location>
        <begin position="76"/>
        <end position="93"/>
    </location>
</feature>
<feature type="transmembrane region" description="Helical" evidence="5">
    <location>
        <begin position="291"/>
        <end position="317"/>
    </location>
</feature>
<dbReference type="AlphaFoldDB" id="A0A1Y5RI03"/>
<dbReference type="Proteomes" id="UP000193900">
    <property type="component" value="Unassembled WGS sequence"/>
</dbReference>
<dbReference type="EMBL" id="FWFZ01000001">
    <property type="protein sequence ID" value="SLN17614.1"/>
    <property type="molecule type" value="Genomic_DNA"/>
</dbReference>
<evidence type="ECO:0000259" key="6">
    <source>
        <dbReference type="PROSITE" id="PS50850"/>
    </source>
</evidence>
<dbReference type="PANTHER" id="PTHR42718:SF42">
    <property type="entry name" value="EXPORT PROTEIN"/>
    <property type="match status" value="1"/>
</dbReference>
<evidence type="ECO:0000256" key="2">
    <source>
        <dbReference type="ARBA" id="ARBA00022692"/>
    </source>
</evidence>
<evidence type="ECO:0000256" key="5">
    <source>
        <dbReference type="SAM" id="Phobius"/>
    </source>
</evidence>
<dbReference type="Gene3D" id="1.20.1720.10">
    <property type="entry name" value="Multidrug resistance protein D"/>
    <property type="match status" value="1"/>
</dbReference>
<dbReference type="SUPFAM" id="SSF103473">
    <property type="entry name" value="MFS general substrate transporter"/>
    <property type="match status" value="1"/>
</dbReference>
<gene>
    <name evidence="7" type="primary">emrY</name>
    <name evidence="7" type="ORF">ROA7023_00327</name>
</gene>
<sequence length="497" mass="50552">MTDSIPPPASGQAPRKPGPVFVSGFCDPGKRHLILIAAVLASAMGFIDGTVVPIAIPAIRSSLGASLGEATWINNAYMLTLSALILAGGAFGDRFGLARVFTLGIGLFVVTSTICALAPSPELLIIARFAQGVGASLMVPGSLAILSRAYPREERGTAIGTWAAAAAVTTAAGPIIGGLILALGGVEMWRGIFVINIPIGLVAIWLVRRGVREDNARPGDPIDLRGAALASAGLGALAWAMTHAEYGQVGPLLFSVAGAGVLILGLFVLHEWRCPAPMLPLSLFASRTFSAANFVTFTLYFGLSAILFFLPILVIAAWSIPEIFAAAALAPLSIFMMLFSRGFGRMALRVGPGVLIGTGALLVAVAYGWLANSVESNLFWAGVLPPMALGGLGMAMVVAPLSTAVMGSVSEGQTGAASGVNNAVSRIAGLFAVAAMSSVVSRAYAAAGGPLSYGIPSDAEGHAQAMVAAFASVAWIAAGLAALSSLVAFAGVLLPKD</sequence>
<keyword evidence="2 5" id="KW-0812">Transmembrane</keyword>
<evidence type="ECO:0000256" key="4">
    <source>
        <dbReference type="ARBA" id="ARBA00023136"/>
    </source>
</evidence>
<organism evidence="7 8">
    <name type="scientific">Roseisalinus antarcticus</name>
    <dbReference type="NCBI Taxonomy" id="254357"/>
    <lineage>
        <taxon>Bacteria</taxon>
        <taxon>Pseudomonadati</taxon>
        <taxon>Pseudomonadota</taxon>
        <taxon>Alphaproteobacteria</taxon>
        <taxon>Rhodobacterales</taxon>
        <taxon>Roseobacteraceae</taxon>
        <taxon>Roseisalinus</taxon>
    </lineage>
</organism>
<dbReference type="GO" id="GO:0016020">
    <property type="term" value="C:membrane"/>
    <property type="evidence" value="ECO:0007669"/>
    <property type="project" value="UniProtKB-SubCell"/>
</dbReference>
<feature type="transmembrane region" description="Helical" evidence="5">
    <location>
        <begin position="323"/>
        <end position="340"/>
    </location>
</feature>
<feature type="transmembrane region" description="Helical" evidence="5">
    <location>
        <begin position="467"/>
        <end position="494"/>
    </location>
</feature>
<feature type="transmembrane region" description="Helical" evidence="5">
    <location>
        <begin position="158"/>
        <end position="182"/>
    </location>
</feature>
<dbReference type="PROSITE" id="PS50850">
    <property type="entry name" value="MFS"/>
    <property type="match status" value="1"/>
</dbReference>
<dbReference type="GO" id="GO:0022857">
    <property type="term" value="F:transmembrane transporter activity"/>
    <property type="evidence" value="ECO:0007669"/>
    <property type="project" value="InterPro"/>
</dbReference>
<feature type="domain" description="Major facilitator superfamily (MFS) profile" evidence="6">
    <location>
        <begin position="34"/>
        <end position="496"/>
    </location>
</feature>
<evidence type="ECO:0000256" key="3">
    <source>
        <dbReference type="ARBA" id="ARBA00022989"/>
    </source>
</evidence>
<feature type="transmembrane region" description="Helical" evidence="5">
    <location>
        <begin position="100"/>
        <end position="119"/>
    </location>
</feature>
<dbReference type="RefSeq" id="WP_234991970.1">
    <property type="nucleotide sequence ID" value="NZ_FWFZ01000001.1"/>
</dbReference>
<feature type="transmembrane region" description="Helical" evidence="5">
    <location>
        <begin position="33"/>
        <end position="56"/>
    </location>
</feature>
<feature type="transmembrane region" description="Helical" evidence="5">
    <location>
        <begin position="227"/>
        <end position="246"/>
    </location>
</feature>
<feature type="transmembrane region" description="Helical" evidence="5">
    <location>
        <begin position="188"/>
        <end position="207"/>
    </location>
</feature>
<dbReference type="PANTHER" id="PTHR42718">
    <property type="entry name" value="MAJOR FACILITATOR SUPERFAMILY MULTIDRUG TRANSPORTER MFSC"/>
    <property type="match status" value="1"/>
</dbReference>
<protein>
    <submittedName>
        <fullName evidence="7">Putative multidrug resistance protein EmrY</fullName>
    </submittedName>
</protein>